<feature type="domain" description="ACT" evidence="2">
    <location>
        <begin position="270"/>
        <end position="349"/>
    </location>
</feature>
<dbReference type="Proteomes" id="UP000008141">
    <property type="component" value="Unassembled WGS sequence"/>
</dbReference>
<dbReference type="InterPro" id="IPR002912">
    <property type="entry name" value="ACT_dom"/>
</dbReference>
<reference evidence="3 4" key="1">
    <citation type="journal article" date="2010" name="Plant Cell">
        <title>The Chlorella variabilis NC64A genome reveals adaptation to photosymbiosis, coevolution with viruses, and cryptic sex.</title>
        <authorList>
            <person name="Blanc G."/>
            <person name="Duncan G."/>
            <person name="Agarkova I."/>
            <person name="Borodovsky M."/>
            <person name="Gurnon J."/>
            <person name="Kuo A."/>
            <person name="Lindquist E."/>
            <person name="Lucas S."/>
            <person name="Pangilinan J."/>
            <person name="Polle J."/>
            <person name="Salamov A."/>
            <person name="Terry A."/>
            <person name="Yamada T."/>
            <person name="Dunigan D.D."/>
            <person name="Grigoriev I.V."/>
            <person name="Claverie J.M."/>
            <person name="Van Etten J.L."/>
        </authorList>
    </citation>
    <scope>NUCLEOTIDE SEQUENCE [LARGE SCALE GENOMIC DNA]</scope>
    <source>
        <strain evidence="3 4">NC64A</strain>
    </source>
</reference>
<dbReference type="SUPFAM" id="SSF55021">
    <property type="entry name" value="ACT-like"/>
    <property type="match status" value="1"/>
</dbReference>
<dbReference type="EMBL" id="GL433848">
    <property type="protein sequence ID" value="EFN54190.1"/>
    <property type="molecule type" value="Genomic_DNA"/>
</dbReference>
<dbReference type="PANTHER" id="PTHR31096:SF65">
    <property type="entry name" value="ACT DOMAIN-CONTAINING PROTEIN ACR9"/>
    <property type="match status" value="1"/>
</dbReference>
<name>E1ZIN9_CHLVA</name>
<dbReference type="RefSeq" id="XP_005846292.1">
    <property type="nucleotide sequence ID" value="XM_005846230.1"/>
</dbReference>
<dbReference type="PANTHER" id="PTHR31096">
    <property type="entry name" value="ACT DOMAIN-CONTAINING PROTEIN ACR4-RELATED"/>
    <property type="match status" value="1"/>
</dbReference>
<dbReference type="OMA" id="TCEQLHA"/>
<dbReference type="Pfam" id="PF24931">
    <property type="entry name" value="ACT_ACR9_3rd"/>
    <property type="match status" value="1"/>
</dbReference>
<dbReference type="STRING" id="554065.E1ZIN9"/>
<sequence length="513" mass="56049">MTDYDEETVTIRRLPEEDLSVREVRISCPDATGLGVDIARMLLDFGLRILKGDISTDGKWCFIIFKVCLSSGVPPRWQLLKSRLEAICPSGTDTLQQLWRWRSVPKEQQAFLLQASQRLVAGYDRHGMLHSLSHALWESDTTVFKAHITTSPNGKVADLFWVYDNRNELPENHRVLEVCDRVKGALGPDTDCTITPAPLDSLAAGATTSAALGRKACKDVTSTSNLRRIVGSKKNLGQIGSQEGAKDTFSERQAEVEVSVDNETSPAHSLLTLRCRDRKGLLYDLFRSLKDIDLRVAYGKIEVYEDGMCEVDLFVQDAEGTRITDTELLQELVERVRMAVALPVRIDIKDAYDASCTELTITANIDSGGRGRPRVTFDVTQGLSAAGVGVFMADVYIERPEVDPYGCPLISGPVAQEMHRFLIHMPNGQPVSGERDKKAIYDVVKAHLMGTSVQQQAMAAAGAGSYDALYGSPAGGEGGGEGGLEAHPVGGTLHDPQQQSILRALSGKWKFGG</sequence>
<dbReference type="InterPro" id="IPR045865">
    <property type="entry name" value="ACT-like_dom_sf"/>
</dbReference>
<evidence type="ECO:0000256" key="1">
    <source>
        <dbReference type="ARBA" id="ARBA00022737"/>
    </source>
</evidence>
<keyword evidence="4" id="KW-1185">Reference proteome</keyword>
<gene>
    <name evidence="3" type="ORF">CHLNCDRAFT_135650</name>
</gene>
<evidence type="ECO:0000259" key="2">
    <source>
        <dbReference type="PROSITE" id="PS51671"/>
    </source>
</evidence>
<dbReference type="InterPro" id="IPR056816">
    <property type="entry name" value="ACR2/9/10_N"/>
</dbReference>
<dbReference type="KEGG" id="cvr:CHLNCDRAFT_135650"/>
<dbReference type="PROSITE" id="PS51671">
    <property type="entry name" value="ACT"/>
    <property type="match status" value="1"/>
</dbReference>
<keyword evidence="1" id="KW-0677">Repeat</keyword>
<dbReference type="AlphaFoldDB" id="E1ZIN9"/>
<dbReference type="InterPro" id="IPR056805">
    <property type="entry name" value="ACT_ACR9/10_C"/>
</dbReference>
<evidence type="ECO:0000313" key="4">
    <source>
        <dbReference type="Proteomes" id="UP000008141"/>
    </source>
</evidence>
<dbReference type="InParanoid" id="E1ZIN9"/>
<protein>
    <recommendedName>
        <fullName evidence="2">ACT domain-containing protein</fullName>
    </recommendedName>
</protein>
<dbReference type="OrthoDB" id="2019824at2759"/>
<dbReference type="Pfam" id="PF24914">
    <property type="entry name" value="ACR10_N"/>
    <property type="match status" value="1"/>
</dbReference>
<dbReference type="FunCoup" id="E1ZIN9">
    <property type="interactions" value="208"/>
</dbReference>
<organism evidence="4">
    <name type="scientific">Chlorella variabilis</name>
    <name type="common">Green alga</name>
    <dbReference type="NCBI Taxonomy" id="554065"/>
    <lineage>
        <taxon>Eukaryota</taxon>
        <taxon>Viridiplantae</taxon>
        <taxon>Chlorophyta</taxon>
        <taxon>core chlorophytes</taxon>
        <taxon>Trebouxiophyceae</taxon>
        <taxon>Chlorellales</taxon>
        <taxon>Chlorellaceae</taxon>
        <taxon>Chlorella clade</taxon>
        <taxon>Chlorella</taxon>
    </lineage>
</organism>
<proteinExistence type="predicted"/>
<evidence type="ECO:0000313" key="3">
    <source>
        <dbReference type="EMBL" id="EFN54190.1"/>
    </source>
</evidence>
<dbReference type="Pfam" id="PF24926">
    <property type="entry name" value="ACT_ACR9_C"/>
    <property type="match status" value="1"/>
</dbReference>
<dbReference type="GeneID" id="17353712"/>
<dbReference type="InterPro" id="IPR040217">
    <property type="entry name" value="ACR1-12"/>
</dbReference>
<dbReference type="eggNOG" id="ENOG502QPK3">
    <property type="taxonomic scope" value="Eukaryota"/>
</dbReference>
<accession>E1ZIN9</accession>